<comment type="caution">
    <text evidence="1">The sequence shown here is derived from an EMBL/GenBank/DDBJ whole genome shotgun (WGS) entry which is preliminary data.</text>
</comment>
<dbReference type="EMBL" id="VSRR010128058">
    <property type="protein sequence ID" value="MPD01655.1"/>
    <property type="molecule type" value="Genomic_DNA"/>
</dbReference>
<protein>
    <submittedName>
        <fullName evidence="1">Uncharacterized protein</fullName>
    </submittedName>
</protein>
<dbReference type="Proteomes" id="UP000324222">
    <property type="component" value="Unassembled WGS sequence"/>
</dbReference>
<proteinExistence type="predicted"/>
<keyword evidence="2" id="KW-1185">Reference proteome</keyword>
<gene>
    <name evidence="1" type="ORF">E2C01_097192</name>
</gene>
<accession>A0A5B7KAK6</accession>
<reference evidence="1 2" key="1">
    <citation type="submission" date="2019-05" db="EMBL/GenBank/DDBJ databases">
        <title>Another draft genome of Portunus trituberculatus and its Hox gene families provides insights of decapod evolution.</title>
        <authorList>
            <person name="Jeong J.-H."/>
            <person name="Song I."/>
            <person name="Kim S."/>
            <person name="Choi T."/>
            <person name="Kim D."/>
            <person name="Ryu S."/>
            <person name="Kim W."/>
        </authorList>
    </citation>
    <scope>NUCLEOTIDE SEQUENCE [LARGE SCALE GENOMIC DNA]</scope>
    <source>
        <tissue evidence="1">Muscle</tissue>
    </source>
</reference>
<evidence type="ECO:0000313" key="2">
    <source>
        <dbReference type="Proteomes" id="UP000324222"/>
    </source>
</evidence>
<evidence type="ECO:0000313" key="1">
    <source>
        <dbReference type="EMBL" id="MPD01655.1"/>
    </source>
</evidence>
<name>A0A5B7KAK6_PORTR</name>
<sequence>MRHTRTSSCKDYHIPSVVLHIQFSHISVLIIPFTLQLPCKATLFILFVARITTPPSAESTPHNTHQSSTTLL</sequence>
<organism evidence="1 2">
    <name type="scientific">Portunus trituberculatus</name>
    <name type="common">Swimming crab</name>
    <name type="synonym">Neptunus trituberculatus</name>
    <dbReference type="NCBI Taxonomy" id="210409"/>
    <lineage>
        <taxon>Eukaryota</taxon>
        <taxon>Metazoa</taxon>
        <taxon>Ecdysozoa</taxon>
        <taxon>Arthropoda</taxon>
        <taxon>Crustacea</taxon>
        <taxon>Multicrustacea</taxon>
        <taxon>Malacostraca</taxon>
        <taxon>Eumalacostraca</taxon>
        <taxon>Eucarida</taxon>
        <taxon>Decapoda</taxon>
        <taxon>Pleocyemata</taxon>
        <taxon>Brachyura</taxon>
        <taxon>Eubrachyura</taxon>
        <taxon>Portunoidea</taxon>
        <taxon>Portunidae</taxon>
        <taxon>Portuninae</taxon>
        <taxon>Portunus</taxon>
    </lineage>
</organism>
<dbReference type="AlphaFoldDB" id="A0A5B7KAK6"/>